<dbReference type="AlphaFoldDB" id="A0A9P6R8R6"/>
<name>A0A9P6R8R6_9FUNG</name>
<evidence type="ECO:0000313" key="2">
    <source>
        <dbReference type="Proteomes" id="UP000823405"/>
    </source>
</evidence>
<reference evidence="1" key="1">
    <citation type="journal article" date="2020" name="Fungal Divers.">
        <title>Resolving the Mortierellaceae phylogeny through synthesis of multi-gene phylogenetics and phylogenomics.</title>
        <authorList>
            <person name="Vandepol N."/>
            <person name="Liber J."/>
            <person name="Desiro A."/>
            <person name="Na H."/>
            <person name="Kennedy M."/>
            <person name="Barry K."/>
            <person name="Grigoriev I.V."/>
            <person name="Miller A.N."/>
            <person name="O'Donnell K."/>
            <person name="Stajich J.E."/>
            <person name="Bonito G."/>
        </authorList>
    </citation>
    <scope>NUCLEOTIDE SEQUENCE</scope>
    <source>
        <strain evidence="1">NVP60</strain>
    </source>
</reference>
<protein>
    <submittedName>
        <fullName evidence="1">Uncharacterized protein</fullName>
    </submittedName>
</protein>
<comment type="caution">
    <text evidence="1">The sequence shown here is derived from an EMBL/GenBank/DDBJ whole genome shotgun (WGS) entry which is preliminary data.</text>
</comment>
<gene>
    <name evidence="1" type="ORF">BGZ97_008707</name>
</gene>
<dbReference type="EMBL" id="JAAAIN010000401">
    <property type="protein sequence ID" value="KAG0315048.1"/>
    <property type="molecule type" value="Genomic_DNA"/>
</dbReference>
<accession>A0A9P6R8R6</accession>
<sequence>MANGRLQMTRYEWRYLLECADGRSMVTGLPFGQDGRHIDRVFNMDAYSLKNCLVMEGSLNYAKSYMQVFQDSQGFEGDKGRFGIDTLRDELDRQEQATRPHRGQYIERMTEMQLVPHRWKDKAKPQPVAAQN</sequence>
<proteinExistence type="predicted"/>
<keyword evidence="2" id="KW-1185">Reference proteome</keyword>
<evidence type="ECO:0000313" key="1">
    <source>
        <dbReference type="EMBL" id="KAG0315048.1"/>
    </source>
</evidence>
<organism evidence="1 2">
    <name type="scientific">Linnemannia gamsii</name>
    <dbReference type="NCBI Taxonomy" id="64522"/>
    <lineage>
        <taxon>Eukaryota</taxon>
        <taxon>Fungi</taxon>
        <taxon>Fungi incertae sedis</taxon>
        <taxon>Mucoromycota</taxon>
        <taxon>Mortierellomycotina</taxon>
        <taxon>Mortierellomycetes</taxon>
        <taxon>Mortierellales</taxon>
        <taxon>Mortierellaceae</taxon>
        <taxon>Linnemannia</taxon>
    </lineage>
</organism>
<dbReference type="OrthoDB" id="10347283at2759"/>
<dbReference type="Proteomes" id="UP000823405">
    <property type="component" value="Unassembled WGS sequence"/>
</dbReference>